<dbReference type="Proteomes" id="UP000324800">
    <property type="component" value="Unassembled WGS sequence"/>
</dbReference>
<feature type="non-terminal residue" evidence="1">
    <location>
        <position position="1"/>
    </location>
</feature>
<reference evidence="1 2" key="1">
    <citation type="submission" date="2019-03" db="EMBL/GenBank/DDBJ databases">
        <title>Single cell metagenomics reveals metabolic interactions within the superorganism composed of flagellate Streblomastix strix and complex community of Bacteroidetes bacteria on its surface.</title>
        <authorList>
            <person name="Treitli S.C."/>
            <person name="Kolisko M."/>
            <person name="Husnik F."/>
            <person name="Keeling P."/>
            <person name="Hampl V."/>
        </authorList>
    </citation>
    <scope>NUCLEOTIDE SEQUENCE [LARGE SCALE GENOMIC DNA]</scope>
    <source>
        <strain evidence="1">ST1C</strain>
    </source>
</reference>
<name>A0A5J4TZ49_9EUKA</name>
<sequence>LQFLRNKILSNNTCKQVIHIPKLLQSLSALVTFRLGTHIDLDVDNQRLEVRSRSQRCLNWIQIKGDEQDQSELVNIGYGRMTSISFSTAGGNGEEQDKDIRNGLRSISRFLIGLHEGRTYGQPSFQPLPLLARRTEEQMEEEGASEELEAQMNNNGDDGHIKFYANRVKAMILKRFIRRG</sequence>
<comment type="caution">
    <text evidence="1">The sequence shown here is derived from an EMBL/GenBank/DDBJ whole genome shotgun (WGS) entry which is preliminary data.</text>
</comment>
<dbReference type="EMBL" id="SNRW01022761">
    <property type="protein sequence ID" value="KAA6363557.1"/>
    <property type="molecule type" value="Genomic_DNA"/>
</dbReference>
<proteinExistence type="predicted"/>
<evidence type="ECO:0000313" key="1">
    <source>
        <dbReference type="EMBL" id="KAA6363557.1"/>
    </source>
</evidence>
<accession>A0A5J4TZ49</accession>
<protein>
    <submittedName>
        <fullName evidence="1">Uncharacterized protein</fullName>
    </submittedName>
</protein>
<gene>
    <name evidence="1" type="ORF">EZS28_040916</name>
</gene>
<dbReference type="AlphaFoldDB" id="A0A5J4TZ49"/>
<organism evidence="1 2">
    <name type="scientific">Streblomastix strix</name>
    <dbReference type="NCBI Taxonomy" id="222440"/>
    <lineage>
        <taxon>Eukaryota</taxon>
        <taxon>Metamonada</taxon>
        <taxon>Preaxostyla</taxon>
        <taxon>Oxymonadida</taxon>
        <taxon>Streblomastigidae</taxon>
        <taxon>Streblomastix</taxon>
    </lineage>
</organism>
<evidence type="ECO:0000313" key="2">
    <source>
        <dbReference type="Proteomes" id="UP000324800"/>
    </source>
</evidence>